<comment type="similarity">
    <text evidence="1">Belongs to the thioredoxin family. DsbA subfamily.</text>
</comment>
<organism evidence="8 9">
    <name type="scientific">Brevibacterium siliguriense</name>
    <dbReference type="NCBI Taxonomy" id="1136497"/>
    <lineage>
        <taxon>Bacteria</taxon>
        <taxon>Bacillati</taxon>
        <taxon>Actinomycetota</taxon>
        <taxon>Actinomycetes</taxon>
        <taxon>Micrococcales</taxon>
        <taxon>Brevibacteriaceae</taxon>
        <taxon>Brevibacterium</taxon>
    </lineage>
</organism>
<evidence type="ECO:0000256" key="4">
    <source>
        <dbReference type="ARBA" id="ARBA00023157"/>
    </source>
</evidence>
<evidence type="ECO:0000256" key="1">
    <source>
        <dbReference type="ARBA" id="ARBA00005791"/>
    </source>
</evidence>
<feature type="region of interest" description="Disordered" evidence="6">
    <location>
        <begin position="22"/>
        <end position="52"/>
    </location>
</feature>
<keyword evidence="9" id="KW-1185">Reference proteome</keyword>
<keyword evidence="3" id="KW-0560">Oxidoreductase</keyword>
<feature type="compositionally biased region" description="Acidic residues" evidence="6">
    <location>
        <begin position="180"/>
        <end position="193"/>
    </location>
</feature>
<gene>
    <name evidence="8" type="ORF">SAMN04489752_1195</name>
</gene>
<dbReference type="GO" id="GO:0016491">
    <property type="term" value="F:oxidoreductase activity"/>
    <property type="evidence" value="ECO:0007669"/>
    <property type="project" value="UniProtKB-KW"/>
</dbReference>
<dbReference type="Gene3D" id="3.40.30.10">
    <property type="entry name" value="Glutaredoxin"/>
    <property type="match status" value="1"/>
</dbReference>
<dbReference type="Proteomes" id="UP000199597">
    <property type="component" value="Chromosome I"/>
</dbReference>
<dbReference type="PANTHER" id="PTHR13887:SF14">
    <property type="entry name" value="DISULFIDE BOND FORMATION PROTEIN D"/>
    <property type="match status" value="1"/>
</dbReference>
<keyword evidence="4" id="KW-1015">Disulfide bond</keyword>
<evidence type="ECO:0000256" key="3">
    <source>
        <dbReference type="ARBA" id="ARBA00023002"/>
    </source>
</evidence>
<dbReference type="InterPro" id="IPR013766">
    <property type="entry name" value="Thioredoxin_domain"/>
</dbReference>
<dbReference type="PROSITE" id="PS51352">
    <property type="entry name" value="THIOREDOXIN_2"/>
    <property type="match status" value="1"/>
</dbReference>
<sequence>MEVIALAAVLVAVIIINRGSPDDAADTQAAAQGGSETEAAAKGESGTSTDEVDLSFVEHRIDNDTRSGGDVDAPVVIVMFSDFQCPFCASWSHDTLPTMMDYVDDGELRIELREIAIFGEESERVTRAGYAASLQDSYWDFHNAMLKDGKHRSKSELDEDSLVSLAADLGLDSEQFEADLNSDEAQEDSDATAEEGYSLGTPSTPAFIIGGNPIIGAQPTEEFVTAVDDALLAAGDIDGGNRPP</sequence>
<keyword evidence="5" id="KW-0676">Redox-active center</keyword>
<evidence type="ECO:0000259" key="7">
    <source>
        <dbReference type="PROSITE" id="PS51352"/>
    </source>
</evidence>
<evidence type="ECO:0000256" key="5">
    <source>
        <dbReference type="ARBA" id="ARBA00023284"/>
    </source>
</evidence>
<dbReference type="STRING" id="1136497.SAMN04489752_1195"/>
<accession>A0A1H1Q9G2</accession>
<dbReference type="PANTHER" id="PTHR13887">
    <property type="entry name" value="GLUTATHIONE S-TRANSFERASE KAPPA"/>
    <property type="match status" value="1"/>
</dbReference>
<dbReference type="Pfam" id="PF13462">
    <property type="entry name" value="Thioredoxin_4"/>
    <property type="match status" value="1"/>
</dbReference>
<dbReference type="EMBL" id="LT629766">
    <property type="protein sequence ID" value="SDS20075.1"/>
    <property type="molecule type" value="Genomic_DNA"/>
</dbReference>
<keyword evidence="2" id="KW-0732">Signal</keyword>
<proteinExistence type="inferred from homology"/>
<feature type="region of interest" description="Disordered" evidence="6">
    <location>
        <begin position="180"/>
        <end position="203"/>
    </location>
</feature>
<dbReference type="SUPFAM" id="SSF52833">
    <property type="entry name" value="Thioredoxin-like"/>
    <property type="match status" value="1"/>
</dbReference>
<dbReference type="InterPro" id="IPR036249">
    <property type="entry name" value="Thioredoxin-like_sf"/>
</dbReference>
<evidence type="ECO:0000256" key="6">
    <source>
        <dbReference type="SAM" id="MobiDB-lite"/>
    </source>
</evidence>
<dbReference type="GO" id="GO:0016853">
    <property type="term" value="F:isomerase activity"/>
    <property type="evidence" value="ECO:0007669"/>
    <property type="project" value="UniProtKB-KW"/>
</dbReference>
<evidence type="ECO:0000313" key="9">
    <source>
        <dbReference type="Proteomes" id="UP000199597"/>
    </source>
</evidence>
<feature type="domain" description="Thioredoxin" evidence="7">
    <location>
        <begin position="30"/>
        <end position="232"/>
    </location>
</feature>
<dbReference type="OrthoDB" id="117402at2"/>
<dbReference type="InterPro" id="IPR012336">
    <property type="entry name" value="Thioredoxin-like_fold"/>
</dbReference>
<name>A0A1H1Q9G2_9MICO</name>
<keyword evidence="8" id="KW-0413">Isomerase</keyword>
<evidence type="ECO:0000256" key="2">
    <source>
        <dbReference type="ARBA" id="ARBA00022729"/>
    </source>
</evidence>
<dbReference type="RefSeq" id="WP_092011207.1">
    <property type="nucleotide sequence ID" value="NZ_LT629766.1"/>
</dbReference>
<protein>
    <submittedName>
        <fullName evidence="8">Protein-disulfide isomerase</fullName>
    </submittedName>
</protein>
<dbReference type="AlphaFoldDB" id="A0A1H1Q9G2"/>
<reference evidence="9" key="1">
    <citation type="submission" date="2016-10" db="EMBL/GenBank/DDBJ databases">
        <authorList>
            <person name="Varghese N."/>
            <person name="Submissions S."/>
        </authorList>
    </citation>
    <scope>NUCLEOTIDE SEQUENCE [LARGE SCALE GENOMIC DNA]</scope>
    <source>
        <strain evidence="9">DSM 23676</strain>
    </source>
</reference>
<evidence type="ECO:0000313" key="8">
    <source>
        <dbReference type="EMBL" id="SDS20075.1"/>
    </source>
</evidence>